<feature type="region of interest" description="Disordered" evidence="1">
    <location>
        <begin position="1"/>
        <end position="28"/>
    </location>
</feature>
<proteinExistence type="predicted"/>
<evidence type="ECO:0000256" key="1">
    <source>
        <dbReference type="SAM" id="MobiDB-lite"/>
    </source>
</evidence>
<evidence type="ECO:0000313" key="2">
    <source>
        <dbReference type="EMBL" id="KAG8056445.1"/>
    </source>
</evidence>
<dbReference type="EMBL" id="JAAALK010000287">
    <property type="protein sequence ID" value="KAG8056445.1"/>
    <property type="molecule type" value="Genomic_DNA"/>
</dbReference>
<dbReference type="OrthoDB" id="7827681at2759"/>
<protein>
    <submittedName>
        <fullName evidence="2">Uncharacterized protein</fullName>
    </submittedName>
</protein>
<dbReference type="Proteomes" id="UP000729402">
    <property type="component" value="Unassembled WGS sequence"/>
</dbReference>
<evidence type="ECO:0000313" key="3">
    <source>
        <dbReference type="Proteomes" id="UP000729402"/>
    </source>
</evidence>
<keyword evidence="3" id="KW-1185">Reference proteome</keyword>
<reference evidence="2" key="1">
    <citation type="journal article" date="2021" name="bioRxiv">
        <title>Whole Genome Assembly and Annotation of Northern Wild Rice, Zizania palustris L., Supports a Whole Genome Duplication in the Zizania Genus.</title>
        <authorList>
            <person name="Haas M."/>
            <person name="Kono T."/>
            <person name="Macchietto M."/>
            <person name="Millas R."/>
            <person name="McGilp L."/>
            <person name="Shao M."/>
            <person name="Duquette J."/>
            <person name="Hirsch C.N."/>
            <person name="Kimball J."/>
        </authorList>
    </citation>
    <scope>NUCLEOTIDE SEQUENCE</scope>
    <source>
        <tissue evidence="2">Fresh leaf tissue</tissue>
    </source>
</reference>
<gene>
    <name evidence="2" type="ORF">GUJ93_ZPchr0002g24294</name>
</gene>
<sequence length="126" mass="13963">MAPNNNQSVCSQHQSASPNAHHDLPPSRNTRSALLRYCCPRSPRFPLRRHPPPLRQSTLPIHTILVHLRNVLLTCLSRHALFELQYLHDYAGVNVSIGLTTNHIVNLSNVFGIAIGADVSLDTSTT</sequence>
<name>A0A8J5V9R1_ZIZPA</name>
<reference evidence="2" key="2">
    <citation type="submission" date="2021-02" db="EMBL/GenBank/DDBJ databases">
        <authorList>
            <person name="Kimball J.A."/>
            <person name="Haas M.W."/>
            <person name="Macchietto M."/>
            <person name="Kono T."/>
            <person name="Duquette J."/>
            <person name="Shao M."/>
        </authorList>
    </citation>
    <scope>NUCLEOTIDE SEQUENCE</scope>
    <source>
        <tissue evidence="2">Fresh leaf tissue</tissue>
    </source>
</reference>
<dbReference type="AlphaFoldDB" id="A0A8J5V9R1"/>
<accession>A0A8J5V9R1</accession>
<feature type="compositionally biased region" description="Polar residues" evidence="1">
    <location>
        <begin position="1"/>
        <end position="18"/>
    </location>
</feature>
<organism evidence="2 3">
    <name type="scientific">Zizania palustris</name>
    <name type="common">Northern wild rice</name>
    <dbReference type="NCBI Taxonomy" id="103762"/>
    <lineage>
        <taxon>Eukaryota</taxon>
        <taxon>Viridiplantae</taxon>
        <taxon>Streptophyta</taxon>
        <taxon>Embryophyta</taxon>
        <taxon>Tracheophyta</taxon>
        <taxon>Spermatophyta</taxon>
        <taxon>Magnoliopsida</taxon>
        <taxon>Liliopsida</taxon>
        <taxon>Poales</taxon>
        <taxon>Poaceae</taxon>
        <taxon>BOP clade</taxon>
        <taxon>Oryzoideae</taxon>
        <taxon>Oryzeae</taxon>
        <taxon>Zizaniinae</taxon>
        <taxon>Zizania</taxon>
    </lineage>
</organism>
<comment type="caution">
    <text evidence="2">The sequence shown here is derived from an EMBL/GenBank/DDBJ whole genome shotgun (WGS) entry which is preliminary data.</text>
</comment>